<evidence type="ECO:0000313" key="2">
    <source>
        <dbReference type="EMBL" id="TWU32783.1"/>
    </source>
</evidence>
<name>A0A5C6D6H2_9BACT</name>
<protein>
    <recommendedName>
        <fullName evidence="4">DUF2997 domain-containing protein</fullName>
    </recommendedName>
</protein>
<dbReference type="RefSeq" id="WP_146602837.1">
    <property type="nucleotide sequence ID" value="NZ_SJPY01000016.1"/>
</dbReference>
<comment type="caution">
    <text evidence="2">The sequence shown here is derived from an EMBL/GenBank/DDBJ whole genome shotgun (WGS) entry which is preliminary data.</text>
</comment>
<reference evidence="2 3" key="1">
    <citation type="submission" date="2019-02" db="EMBL/GenBank/DDBJ databases">
        <title>Deep-cultivation of Planctomycetes and their phenomic and genomic characterization uncovers novel biology.</title>
        <authorList>
            <person name="Wiegand S."/>
            <person name="Jogler M."/>
            <person name="Boedeker C."/>
            <person name="Pinto D."/>
            <person name="Vollmers J."/>
            <person name="Rivas-Marin E."/>
            <person name="Kohn T."/>
            <person name="Peeters S.H."/>
            <person name="Heuer A."/>
            <person name="Rast P."/>
            <person name="Oberbeckmann S."/>
            <person name="Bunk B."/>
            <person name="Jeske O."/>
            <person name="Meyerdierks A."/>
            <person name="Storesund J.E."/>
            <person name="Kallscheuer N."/>
            <person name="Luecker S."/>
            <person name="Lage O.M."/>
            <person name="Pohl T."/>
            <person name="Merkel B.J."/>
            <person name="Hornburger P."/>
            <person name="Mueller R.-W."/>
            <person name="Bruemmer F."/>
            <person name="Labrenz M."/>
            <person name="Spormann A.M."/>
            <person name="Op Den Camp H."/>
            <person name="Overmann J."/>
            <person name="Amann R."/>
            <person name="Jetten M.S.M."/>
            <person name="Mascher T."/>
            <person name="Medema M.H."/>
            <person name="Devos D.P."/>
            <person name="Kaster A.-K."/>
            <person name="Ovreas L."/>
            <person name="Rohde M."/>
            <person name="Galperin M.Y."/>
            <person name="Jogler C."/>
        </authorList>
    </citation>
    <scope>NUCLEOTIDE SEQUENCE [LARGE SCALE GENOMIC DNA]</scope>
    <source>
        <strain evidence="2 3">Q31b</strain>
    </source>
</reference>
<dbReference type="Proteomes" id="UP000315471">
    <property type="component" value="Unassembled WGS sequence"/>
</dbReference>
<dbReference type="OrthoDB" id="288620at2"/>
<feature type="region of interest" description="Disordered" evidence="1">
    <location>
        <begin position="44"/>
        <end position="64"/>
    </location>
</feature>
<gene>
    <name evidence="2" type="ORF">Q31b_57930</name>
</gene>
<dbReference type="EMBL" id="SJPY01000016">
    <property type="protein sequence ID" value="TWU32783.1"/>
    <property type="molecule type" value="Genomic_DNA"/>
</dbReference>
<organism evidence="2 3">
    <name type="scientific">Novipirellula aureliae</name>
    <dbReference type="NCBI Taxonomy" id="2527966"/>
    <lineage>
        <taxon>Bacteria</taxon>
        <taxon>Pseudomonadati</taxon>
        <taxon>Planctomycetota</taxon>
        <taxon>Planctomycetia</taxon>
        <taxon>Pirellulales</taxon>
        <taxon>Pirellulaceae</taxon>
        <taxon>Novipirellula</taxon>
    </lineage>
</organism>
<keyword evidence="3" id="KW-1185">Reference proteome</keyword>
<evidence type="ECO:0008006" key="4">
    <source>
        <dbReference type="Google" id="ProtNLM"/>
    </source>
</evidence>
<evidence type="ECO:0000313" key="3">
    <source>
        <dbReference type="Proteomes" id="UP000315471"/>
    </source>
</evidence>
<dbReference type="InterPro" id="IPR021375">
    <property type="entry name" value="DUF2997"/>
</dbReference>
<accession>A0A5C6D6H2</accession>
<evidence type="ECO:0000256" key="1">
    <source>
        <dbReference type="SAM" id="MobiDB-lite"/>
    </source>
</evidence>
<dbReference type="Pfam" id="PF11211">
    <property type="entry name" value="DUF2997"/>
    <property type="match status" value="1"/>
</dbReference>
<dbReference type="AlphaFoldDB" id="A0A5C6D6H2"/>
<proteinExistence type="predicted"/>
<sequence length="64" mass="6943">MKTIEITIAADGKSKVDTNGFTGTACRDASRFLEASLGTRKAETLTSDYYSTNSQTQQENESTT</sequence>